<dbReference type="CDD" id="cd14847">
    <property type="entry name" value="DD-carboxypeptidase_like"/>
    <property type="match status" value="1"/>
</dbReference>
<dbReference type="AlphaFoldDB" id="A0A926JR38"/>
<dbReference type="GO" id="GO:0008233">
    <property type="term" value="F:peptidase activity"/>
    <property type="evidence" value="ECO:0007669"/>
    <property type="project" value="InterPro"/>
</dbReference>
<evidence type="ECO:0000313" key="3">
    <source>
        <dbReference type="EMBL" id="MBC9795947.1"/>
    </source>
</evidence>
<keyword evidence="4" id="KW-1185">Reference proteome</keyword>
<dbReference type="PANTHER" id="PTHR34385">
    <property type="entry name" value="D-ALANYL-D-ALANINE CARBOXYPEPTIDASE"/>
    <property type="match status" value="1"/>
</dbReference>
<dbReference type="RefSeq" id="WP_187965097.1">
    <property type="nucleotide sequence ID" value="NZ_JACVDC010000018.1"/>
</dbReference>
<dbReference type="InterPro" id="IPR052179">
    <property type="entry name" value="DD-CPase-like"/>
</dbReference>
<feature type="signal peptide" evidence="1">
    <location>
        <begin position="1"/>
        <end position="26"/>
    </location>
</feature>
<organism evidence="3 4">
    <name type="scientific">Sinomicrobium weinanense</name>
    <dbReference type="NCBI Taxonomy" id="2842200"/>
    <lineage>
        <taxon>Bacteria</taxon>
        <taxon>Pseudomonadati</taxon>
        <taxon>Bacteroidota</taxon>
        <taxon>Flavobacteriia</taxon>
        <taxon>Flavobacteriales</taxon>
        <taxon>Flavobacteriaceae</taxon>
        <taxon>Sinomicrobium</taxon>
    </lineage>
</organism>
<protein>
    <submittedName>
        <fullName evidence="3">M15 family metallopeptidase</fullName>
    </submittedName>
</protein>
<feature type="chain" id="PRO_5036873505" evidence="1">
    <location>
        <begin position="27"/>
        <end position="243"/>
    </location>
</feature>
<dbReference type="InterPro" id="IPR009045">
    <property type="entry name" value="Zn_M74/Hedgehog-like"/>
</dbReference>
<dbReference type="Proteomes" id="UP000653730">
    <property type="component" value="Unassembled WGS sequence"/>
</dbReference>
<gene>
    <name evidence="3" type="ORF">IBL28_08220</name>
</gene>
<dbReference type="GO" id="GO:0006508">
    <property type="term" value="P:proteolysis"/>
    <property type="evidence" value="ECO:0007669"/>
    <property type="project" value="InterPro"/>
</dbReference>
<dbReference type="Pfam" id="PF02557">
    <property type="entry name" value="VanY"/>
    <property type="match status" value="1"/>
</dbReference>
<evidence type="ECO:0000313" key="4">
    <source>
        <dbReference type="Proteomes" id="UP000653730"/>
    </source>
</evidence>
<dbReference type="Gene3D" id="3.30.1380.10">
    <property type="match status" value="1"/>
</dbReference>
<dbReference type="PANTHER" id="PTHR34385:SF1">
    <property type="entry name" value="PEPTIDOGLYCAN L-ALANYL-D-GLUTAMATE ENDOPEPTIDASE CWLK"/>
    <property type="match status" value="1"/>
</dbReference>
<dbReference type="SUPFAM" id="SSF55166">
    <property type="entry name" value="Hedgehog/DD-peptidase"/>
    <property type="match status" value="1"/>
</dbReference>
<accession>A0A926JR38</accession>
<evidence type="ECO:0000256" key="1">
    <source>
        <dbReference type="SAM" id="SignalP"/>
    </source>
</evidence>
<proteinExistence type="predicted"/>
<dbReference type="EMBL" id="JACVDC010000018">
    <property type="protein sequence ID" value="MBC9795947.1"/>
    <property type="molecule type" value="Genomic_DNA"/>
</dbReference>
<sequence>MKRRTFLKSATLTTAAFGVFPVQMFAASRYSYDDLIGKGNPELFGKGINLRKEAYEAFVEMRQAAAKEKLDIKIVSSYRDFYRQKAIWERKYKQYTKNGSTPEQAIQKIIEYSTIPGTSRHHWATDIDIIDGGATYSGDVLVPEKFHGNGPFRPLRQWLDENVNKYGFYMVYTDKPDRKGFKYEPWHYSYAPVSVPMLRAYKKLDVKEIITQEKVAGATHFTDDFIAMYRNENILDINPELIP</sequence>
<keyword evidence="1" id="KW-0732">Signal</keyword>
<evidence type="ECO:0000259" key="2">
    <source>
        <dbReference type="Pfam" id="PF02557"/>
    </source>
</evidence>
<dbReference type="InterPro" id="IPR003709">
    <property type="entry name" value="VanY-like_core_dom"/>
</dbReference>
<comment type="caution">
    <text evidence="3">The sequence shown here is derived from an EMBL/GenBank/DDBJ whole genome shotgun (WGS) entry which is preliminary data.</text>
</comment>
<reference evidence="3 4" key="1">
    <citation type="submission" date="2020-09" db="EMBL/GenBank/DDBJ databases">
        <title>Sinomicrobium weinanense sp. nov., a halophilic bacteria isolated from saline-alkali soil.</title>
        <authorList>
            <person name="Wu P."/>
            <person name="Ren H."/>
            <person name="Mei Y."/>
            <person name="Liang Y."/>
            <person name="Chen Z."/>
        </authorList>
    </citation>
    <scope>NUCLEOTIDE SEQUENCE [LARGE SCALE GENOMIC DNA]</scope>
    <source>
        <strain evidence="3 4">FJxs</strain>
    </source>
</reference>
<feature type="domain" description="D-alanyl-D-alanine carboxypeptidase-like core" evidence="2">
    <location>
        <begin position="48"/>
        <end position="192"/>
    </location>
</feature>
<name>A0A926JR38_9FLAO</name>